<evidence type="ECO:0000256" key="2">
    <source>
        <dbReference type="ARBA" id="ARBA00010323"/>
    </source>
</evidence>
<feature type="transmembrane region" description="Helical" evidence="8">
    <location>
        <begin position="434"/>
        <end position="456"/>
    </location>
</feature>
<dbReference type="PANTHER" id="PTHR13285:SF18">
    <property type="entry name" value="PROTEIN-CYSTEINE N-PALMITOYLTRANSFERASE RASP"/>
    <property type="match status" value="1"/>
</dbReference>
<keyword evidence="7" id="KW-0808">Transferase</keyword>
<dbReference type="InterPro" id="IPR028362">
    <property type="entry name" value="AlgI"/>
</dbReference>
<organism evidence="9 10">
    <name type="scientific">Paenibacillus campinasensis</name>
    <dbReference type="NCBI Taxonomy" id="66347"/>
    <lineage>
        <taxon>Bacteria</taxon>
        <taxon>Bacillati</taxon>
        <taxon>Bacillota</taxon>
        <taxon>Bacilli</taxon>
        <taxon>Bacillales</taxon>
        <taxon>Paenibacillaceae</taxon>
        <taxon>Paenibacillus</taxon>
    </lineage>
</organism>
<dbReference type="PIRSF" id="PIRSF500217">
    <property type="entry name" value="AlgI"/>
    <property type="match status" value="1"/>
</dbReference>
<gene>
    <name evidence="9" type="ORF">CHH67_12610</name>
</gene>
<evidence type="ECO:0000256" key="3">
    <source>
        <dbReference type="ARBA" id="ARBA00022475"/>
    </source>
</evidence>
<keyword evidence="7" id="KW-0012">Acyltransferase</keyword>
<dbReference type="RefSeq" id="WP_095265535.1">
    <property type="nucleotide sequence ID" value="NZ_NPBY01000038.1"/>
</dbReference>
<feature type="transmembrane region" description="Helical" evidence="8">
    <location>
        <begin position="73"/>
        <end position="93"/>
    </location>
</feature>
<accession>A0A268ETJ6</accession>
<evidence type="ECO:0000256" key="8">
    <source>
        <dbReference type="SAM" id="Phobius"/>
    </source>
</evidence>
<dbReference type="InterPro" id="IPR004299">
    <property type="entry name" value="MBOAT_fam"/>
</dbReference>
<feature type="transmembrane region" description="Helical" evidence="8">
    <location>
        <begin position="311"/>
        <end position="339"/>
    </location>
</feature>
<protein>
    <submittedName>
        <fullName evidence="9">Transcriptional regulator</fullName>
    </submittedName>
</protein>
<keyword evidence="3 7" id="KW-1003">Cell membrane</keyword>
<evidence type="ECO:0000313" key="10">
    <source>
        <dbReference type="Proteomes" id="UP000215596"/>
    </source>
</evidence>
<evidence type="ECO:0000313" key="9">
    <source>
        <dbReference type="EMBL" id="PAD76455.1"/>
    </source>
</evidence>
<keyword evidence="4 8" id="KW-0812">Transmembrane</keyword>
<dbReference type="EMBL" id="NPBY01000038">
    <property type="protein sequence ID" value="PAD76455.1"/>
    <property type="molecule type" value="Genomic_DNA"/>
</dbReference>
<feature type="transmembrane region" description="Helical" evidence="8">
    <location>
        <begin position="30"/>
        <end position="53"/>
    </location>
</feature>
<feature type="transmembrane region" description="Helical" evidence="8">
    <location>
        <begin position="221"/>
        <end position="239"/>
    </location>
</feature>
<keyword evidence="5 8" id="KW-1133">Transmembrane helix</keyword>
<evidence type="ECO:0000256" key="6">
    <source>
        <dbReference type="ARBA" id="ARBA00023136"/>
    </source>
</evidence>
<comment type="subcellular location">
    <subcellularLocation>
        <location evidence="1">Cell membrane</location>
        <topology evidence="1">Multi-pass membrane protein</topology>
    </subcellularLocation>
</comment>
<feature type="transmembrane region" description="Helical" evidence="8">
    <location>
        <begin position="377"/>
        <end position="395"/>
    </location>
</feature>
<name>A0A268ETJ6_9BACL</name>
<dbReference type="Proteomes" id="UP000215596">
    <property type="component" value="Unassembled WGS sequence"/>
</dbReference>
<feature type="transmembrane region" description="Helical" evidence="8">
    <location>
        <begin position="351"/>
        <end position="371"/>
    </location>
</feature>
<dbReference type="OrthoDB" id="9805788at2"/>
<dbReference type="PIRSF" id="PIRSF016636">
    <property type="entry name" value="AlgI_DltB"/>
    <property type="match status" value="1"/>
</dbReference>
<dbReference type="GO" id="GO:0016746">
    <property type="term" value="F:acyltransferase activity"/>
    <property type="evidence" value="ECO:0007669"/>
    <property type="project" value="UniProtKB-KW"/>
</dbReference>
<dbReference type="PANTHER" id="PTHR13285">
    <property type="entry name" value="ACYLTRANSFERASE"/>
    <property type="match status" value="1"/>
</dbReference>
<evidence type="ECO:0000256" key="1">
    <source>
        <dbReference type="ARBA" id="ARBA00004651"/>
    </source>
</evidence>
<evidence type="ECO:0000256" key="4">
    <source>
        <dbReference type="ARBA" id="ARBA00022692"/>
    </source>
</evidence>
<dbReference type="GO" id="GO:0005886">
    <property type="term" value="C:plasma membrane"/>
    <property type="evidence" value="ECO:0007669"/>
    <property type="project" value="UniProtKB-SubCell"/>
</dbReference>
<comment type="caution">
    <text evidence="9">The sequence shown here is derived from an EMBL/GenBank/DDBJ whole genome shotgun (WGS) entry which is preliminary data.</text>
</comment>
<dbReference type="InterPro" id="IPR051085">
    <property type="entry name" value="MB_O-acyltransferase"/>
</dbReference>
<dbReference type="GO" id="GO:0042121">
    <property type="term" value="P:alginic acid biosynthetic process"/>
    <property type="evidence" value="ECO:0007669"/>
    <property type="project" value="InterPro"/>
</dbReference>
<dbReference type="AlphaFoldDB" id="A0A268ETJ6"/>
<keyword evidence="6 7" id="KW-0472">Membrane</keyword>
<feature type="transmembrane region" description="Helical" evidence="8">
    <location>
        <begin position="407"/>
        <end position="428"/>
    </location>
</feature>
<dbReference type="InterPro" id="IPR024194">
    <property type="entry name" value="Ac/AlaTfrase_AlgI/DltB"/>
</dbReference>
<proteinExistence type="inferred from homology"/>
<evidence type="ECO:0000256" key="7">
    <source>
        <dbReference type="PIRNR" id="PIRNR016636"/>
    </source>
</evidence>
<sequence length="468" mass="53098">MVFSSLNFLFLFLPLALLVYYLSPRKLRNAVLLAASLIFYAWGEPLYILLMIGSTVFDYMNGRLIEKYRHRKAVQSTVFIASMTGSLAVLGLFKYAGFVVDNINQLFHLNIEAADLPLPVGISFYTFQTMSYVIDVYRGKVPAQRNIISFGAYVAMFPQLVAGPIVKYSHIAAQLESRKVTLERFGEGAELFMRGLAKKVLLANNIGLLWAHIKAEPIEQLSVLSAWLGIVAFTLQIYFDFSGYSDMARGLGKMFGFDFLENFRYPYISRSVTEFWRRWHISLGSWFREYVYIPLGGNRSGLVKQLRNLGIVWFLTGFWHGASWNFIIWGLYFGVLVMTEKLVLLRWLERSPAVVSHVYTLLAVMVGWVLFDLEHIASAWHFIGVMFGSGAHAAVDQKALYDLSTYAVLLVLSAICATPLPGAILTLIKQTWRTAGIVLIPLIYALLLVLSTAYLVNESYNPFLYFRF</sequence>
<evidence type="ECO:0000256" key="5">
    <source>
        <dbReference type="ARBA" id="ARBA00022989"/>
    </source>
</evidence>
<reference evidence="9 10" key="1">
    <citation type="submission" date="2017-07" db="EMBL/GenBank/DDBJ databases">
        <title>Isolation and whole genome analysis of endospore-forming bacteria from heroin.</title>
        <authorList>
            <person name="Kalinowski J."/>
            <person name="Ahrens B."/>
            <person name="Al-Dilaimi A."/>
            <person name="Winkler A."/>
            <person name="Wibberg D."/>
            <person name="Schleenbecker U."/>
            <person name="Ruckert C."/>
            <person name="Wolfel R."/>
            <person name="Grass G."/>
        </authorList>
    </citation>
    <scope>NUCLEOTIDE SEQUENCE [LARGE SCALE GENOMIC DNA]</scope>
    <source>
        <strain evidence="9 10">7537-G1</strain>
    </source>
</reference>
<feature type="transmembrane region" description="Helical" evidence="8">
    <location>
        <begin position="6"/>
        <end position="23"/>
    </location>
</feature>
<comment type="similarity">
    <text evidence="2 7">Belongs to the membrane-bound acyltransferase family.</text>
</comment>
<dbReference type="Pfam" id="PF03062">
    <property type="entry name" value="MBOAT"/>
    <property type="match status" value="1"/>
</dbReference>